<feature type="region of interest" description="Disordered" evidence="1">
    <location>
        <begin position="190"/>
        <end position="225"/>
    </location>
</feature>
<feature type="compositionally biased region" description="Basic and acidic residues" evidence="1">
    <location>
        <begin position="82"/>
        <end position="96"/>
    </location>
</feature>
<accession>A0A9D4ZGE6</accession>
<feature type="compositionally biased region" description="Low complexity" evidence="1">
    <location>
        <begin position="26"/>
        <end position="41"/>
    </location>
</feature>
<dbReference type="Proteomes" id="UP000886520">
    <property type="component" value="Chromosome 13"/>
</dbReference>
<dbReference type="Pfam" id="PF12572">
    <property type="entry name" value="DUF3752"/>
    <property type="match status" value="1"/>
</dbReference>
<feature type="compositionally biased region" description="Basic residues" evidence="1">
    <location>
        <begin position="11"/>
        <end position="25"/>
    </location>
</feature>
<dbReference type="PANTHER" id="PTHR47422">
    <property type="entry name" value="DNAJ HEAT SHOCK N-TERMINAL DOMAIN-CONTAINING PROTEIN"/>
    <property type="match status" value="1"/>
</dbReference>
<feature type="compositionally biased region" description="Basic residues" evidence="1">
    <location>
        <begin position="64"/>
        <end position="81"/>
    </location>
</feature>
<gene>
    <name evidence="3" type="ORF">GOP47_0014097</name>
</gene>
<name>A0A9D4ZGE6_ADICA</name>
<dbReference type="PROSITE" id="PS50076">
    <property type="entry name" value="DNAJ_2"/>
    <property type="match status" value="1"/>
</dbReference>
<dbReference type="EMBL" id="JABFUD020000013">
    <property type="protein sequence ID" value="KAI5071846.1"/>
    <property type="molecule type" value="Genomic_DNA"/>
</dbReference>
<dbReference type="CDD" id="cd06257">
    <property type="entry name" value="DnaJ"/>
    <property type="match status" value="1"/>
</dbReference>
<evidence type="ECO:0000313" key="4">
    <source>
        <dbReference type="Proteomes" id="UP000886520"/>
    </source>
</evidence>
<dbReference type="InterPro" id="IPR022226">
    <property type="entry name" value="DUF3752"/>
</dbReference>
<dbReference type="SMART" id="SM00271">
    <property type="entry name" value="DnaJ"/>
    <property type="match status" value="1"/>
</dbReference>
<dbReference type="Pfam" id="PF00226">
    <property type="entry name" value="DnaJ"/>
    <property type="match status" value="1"/>
</dbReference>
<dbReference type="SUPFAM" id="SSF46565">
    <property type="entry name" value="Chaperone J-domain"/>
    <property type="match status" value="1"/>
</dbReference>
<evidence type="ECO:0000256" key="1">
    <source>
        <dbReference type="SAM" id="MobiDB-lite"/>
    </source>
</evidence>
<keyword evidence="4" id="KW-1185">Reference proteome</keyword>
<feature type="compositionally biased region" description="Basic and acidic residues" evidence="1">
    <location>
        <begin position="1"/>
        <end position="10"/>
    </location>
</feature>
<dbReference type="Gene3D" id="1.10.287.110">
    <property type="entry name" value="DnaJ domain"/>
    <property type="match status" value="1"/>
</dbReference>
<organism evidence="3 4">
    <name type="scientific">Adiantum capillus-veneris</name>
    <name type="common">Maidenhair fern</name>
    <dbReference type="NCBI Taxonomy" id="13818"/>
    <lineage>
        <taxon>Eukaryota</taxon>
        <taxon>Viridiplantae</taxon>
        <taxon>Streptophyta</taxon>
        <taxon>Embryophyta</taxon>
        <taxon>Tracheophyta</taxon>
        <taxon>Polypodiopsida</taxon>
        <taxon>Polypodiidae</taxon>
        <taxon>Polypodiales</taxon>
        <taxon>Pteridineae</taxon>
        <taxon>Pteridaceae</taxon>
        <taxon>Vittarioideae</taxon>
        <taxon>Adiantum</taxon>
    </lineage>
</organism>
<dbReference type="OrthoDB" id="342454at2759"/>
<proteinExistence type="predicted"/>
<feature type="region of interest" description="Disordered" evidence="1">
    <location>
        <begin position="503"/>
        <end position="533"/>
    </location>
</feature>
<dbReference type="PRINTS" id="PR00625">
    <property type="entry name" value="JDOMAIN"/>
</dbReference>
<dbReference type="InterPro" id="IPR001623">
    <property type="entry name" value="DnaJ_domain"/>
</dbReference>
<dbReference type="InterPro" id="IPR036869">
    <property type="entry name" value="J_dom_sf"/>
</dbReference>
<sequence>MGSRVRSEERRRKKKKKKSKKHHHSSPSCSSFSSSTEISTSSDERRQHKKRRHRQDSDNEGNRSKHRKRRHNIGTRKRQKLPQREDLSEEARHESPTDDDGSLPSPQEVASTMLCKFPELANDLEQLLKMIDDGQAVDLTGLTNEHVAAYLKQLFQSLRLQKTVQGLYFLPDGASRKTLDVLSSVLSPPERIKDSVQQEEKDCTQTTNEDRLGDQYGPTEQKRRVLGPTMPSTEVLEAAARLTAAGPLQREADEDISMEPFVGPPPPAAVKEAESANEAERFEEVERILGPEIGNAYDLLGLKVGASAELMKKRYWKLSLLVHPDKCTHPKAHEAFTALNQAFKDLQDPMKRAKIDQQIQEKETREEFKAELKAKREAAEWRKIRGESLPGDDALLDTPKVMVRDEWMTQLPPERKAGAPTQQSTFFSRYAKSGRGDTSLWTDTPMDKVRKAKMAFLEGERQSMLGDESAVFRDPATAGIMDQFNSAKRGMSLVEKHQMERTKVKKAPNKKEAPQPAEWEVSHPWKPWDRDKDLTAGRQKVTLDKSNMVEGLSSRFAASHKERSFL</sequence>
<evidence type="ECO:0000313" key="3">
    <source>
        <dbReference type="EMBL" id="KAI5071846.1"/>
    </source>
</evidence>
<feature type="region of interest" description="Disordered" evidence="1">
    <location>
        <begin position="1"/>
        <end position="107"/>
    </location>
</feature>
<protein>
    <recommendedName>
        <fullName evidence="2">J domain-containing protein</fullName>
    </recommendedName>
</protein>
<dbReference type="PANTHER" id="PTHR47422:SF1">
    <property type="entry name" value="DNAJ HEAT SHOCK N-TERMINAL DOMAIN-CONTAINING PROTEIN"/>
    <property type="match status" value="1"/>
</dbReference>
<evidence type="ECO:0000259" key="2">
    <source>
        <dbReference type="PROSITE" id="PS50076"/>
    </source>
</evidence>
<comment type="caution">
    <text evidence="3">The sequence shown here is derived from an EMBL/GenBank/DDBJ whole genome shotgun (WGS) entry which is preliminary data.</text>
</comment>
<dbReference type="AlphaFoldDB" id="A0A9D4ZGE6"/>
<feature type="domain" description="J" evidence="2">
    <location>
        <begin position="295"/>
        <end position="359"/>
    </location>
</feature>
<feature type="compositionally biased region" description="Basic and acidic residues" evidence="1">
    <location>
        <begin position="520"/>
        <end position="533"/>
    </location>
</feature>
<reference evidence="3" key="1">
    <citation type="submission" date="2021-01" db="EMBL/GenBank/DDBJ databases">
        <title>Adiantum capillus-veneris genome.</title>
        <authorList>
            <person name="Fang Y."/>
            <person name="Liao Q."/>
        </authorList>
    </citation>
    <scope>NUCLEOTIDE SEQUENCE</scope>
    <source>
        <strain evidence="3">H3</strain>
        <tissue evidence="3">Leaf</tissue>
    </source>
</reference>
<feature type="compositionally biased region" description="Basic and acidic residues" evidence="1">
    <location>
        <begin position="190"/>
        <end position="213"/>
    </location>
</feature>